<sequence>MIASPSSWLPPPTSGSPPPPPSQTGSAAVVKLALPPLPLRFFFPVRAAARRPRRPPRARGWRLLRCSRPPRSSYVLSATAGRPRERGRPWGRRRDHTSAGRVGGGSVAAAAGGRGNDDPHDDPPPPPPHTPTPASIL</sequence>
<organism evidence="1 2">
    <name type="scientific">Pyropia yezoensis</name>
    <name type="common">Susabi-nori</name>
    <name type="synonym">Porphyra yezoensis</name>
    <dbReference type="NCBI Taxonomy" id="2788"/>
    <lineage>
        <taxon>Eukaryota</taxon>
        <taxon>Rhodophyta</taxon>
        <taxon>Bangiophyceae</taxon>
        <taxon>Bangiales</taxon>
        <taxon>Bangiaceae</taxon>
        <taxon>Pyropia</taxon>
    </lineage>
</organism>
<reference evidence="1" key="1">
    <citation type="submission" date="2019-11" db="EMBL/GenBank/DDBJ databases">
        <title>Nori genome reveals adaptations in red seaweeds to the harsh intertidal environment.</title>
        <authorList>
            <person name="Wang D."/>
            <person name="Mao Y."/>
        </authorList>
    </citation>
    <scope>NUCLEOTIDE SEQUENCE</scope>
    <source>
        <tissue evidence="1">Gametophyte</tissue>
    </source>
</reference>
<dbReference type="Proteomes" id="UP000798662">
    <property type="component" value="Chromosome 2"/>
</dbReference>
<protein>
    <submittedName>
        <fullName evidence="1">Uncharacterized protein</fullName>
    </submittedName>
</protein>
<evidence type="ECO:0000313" key="2">
    <source>
        <dbReference type="Proteomes" id="UP000798662"/>
    </source>
</evidence>
<keyword evidence="2" id="KW-1185">Reference proteome</keyword>
<comment type="caution">
    <text evidence="1">The sequence shown here is derived from an EMBL/GenBank/DDBJ whole genome shotgun (WGS) entry which is preliminary data.</text>
</comment>
<proteinExistence type="predicted"/>
<name>A0ACC3BZY4_PYRYE</name>
<gene>
    <name evidence="1" type="ORF">I4F81_005666</name>
</gene>
<evidence type="ECO:0000313" key="1">
    <source>
        <dbReference type="EMBL" id="KAK1863103.1"/>
    </source>
</evidence>
<accession>A0ACC3BZY4</accession>
<dbReference type="EMBL" id="CM020619">
    <property type="protein sequence ID" value="KAK1863103.1"/>
    <property type="molecule type" value="Genomic_DNA"/>
</dbReference>